<dbReference type="AlphaFoldDB" id="A0A6F8ZIX6"/>
<accession>A0A6F8ZIX6</accession>
<proteinExistence type="predicted"/>
<feature type="transmembrane region" description="Helical" evidence="1">
    <location>
        <begin position="263"/>
        <end position="283"/>
    </location>
</feature>
<reference evidence="2 3" key="1">
    <citation type="submission" date="2020-02" db="EMBL/GenBank/DDBJ databases">
        <authorList>
            <person name="Hogendoorn C."/>
        </authorList>
    </citation>
    <scope>NUCLEOTIDE SEQUENCE [LARGE SCALE GENOMIC DNA]</scope>
    <source>
        <strain evidence="2">R501</strain>
    </source>
</reference>
<dbReference type="KEGG" id="hfv:R50_2395"/>
<organism evidence="2 3">
    <name type="scientific">Candidatus Hydrogenisulfobacillus filiaventi</name>
    <dbReference type="NCBI Taxonomy" id="2707344"/>
    <lineage>
        <taxon>Bacteria</taxon>
        <taxon>Bacillati</taxon>
        <taxon>Bacillota</taxon>
        <taxon>Clostridia</taxon>
        <taxon>Eubacteriales</taxon>
        <taxon>Clostridiales Family XVII. Incertae Sedis</taxon>
        <taxon>Candidatus Hydrogenisulfobacillus</taxon>
    </lineage>
</organism>
<feature type="transmembrane region" description="Helical" evidence="1">
    <location>
        <begin position="179"/>
        <end position="204"/>
    </location>
</feature>
<feature type="transmembrane region" description="Helical" evidence="1">
    <location>
        <begin position="146"/>
        <end position="167"/>
    </location>
</feature>
<feature type="transmembrane region" description="Helical" evidence="1">
    <location>
        <begin position="225"/>
        <end position="243"/>
    </location>
</feature>
<keyword evidence="1" id="KW-0472">Membrane</keyword>
<keyword evidence="1" id="KW-0812">Transmembrane</keyword>
<feature type="transmembrane region" description="Helical" evidence="1">
    <location>
        <begin position="89"/>
        <end position="107"/>
    </location>
</feature>
<evidence type="ECO:0000256" key="1">
    <source>
        <dbReference type="SAM" id="Phobius"/>
    </source>
</evidence>
<dbReference type="EMBL" id="LR778114">
    <property type="protein sequence ID" value="CAB1129892.1"/>
    <property type="molecule type" value="Genomic_DNA"/>
</dbReference>
<keyword evidence="3" id="KW-1185">Reference proteome</keyword>
<protein>
    <submittedName>
        <fullName evidence="2">DsbD_2 domain-containing protein</fullName>
    </submittedName>
</protein>
<keyword evidence="1" id="KW-1133">Transmembrane helix</keyword>
<sequence>MVNLWNPAAGMAVGPTLLTAFLLGVVHGITPDEHTWPITFSYAIGSYSTRGGLKSGLLFSLAFTVQRAIASELAYLSLARFLTRPGVDAVVYVLVGAAMAWAGSYALHHRHALHLHLFHRREHAAGPDNDLENWAPRARAPRPAMALLHGFIAGWGVGAFATILYTVLAPSMPGPAWGWAPGAAFGLGTTAVQAAAGAAFGAASRQLHLSPDQAANVAFTTSGRTLWWGGWAFVVAGILGLIFPPVMQAGITTGLHIHNLHTLGIGFVLVMVTVLGVGVGSLVREVRRAARANRLPAPVGPPRPHLP</sequence>
<gene>
    <name evidence="2" type="ORF">R50_2395</name>
</gene>
<name>A0A6F8ZIX6_9FIRM</name>
<dbReference type="Proteomes" id="UP000503399">
    <property type="component" value="Chromosome"/>
</dbReference>
<evidence type="ECO:0000313" key="2">
    <source>
        <dbReference type="EMBL" id="CAB1129892.1"/>
    </source>
</evidence>
<evidence type="ECO:0000313" key="3">
    <source>
        <dbReference type="Proteomes" id="UP000503399"/>
    </source>
</evidence>